<keyword evidence="3" id="KW-1185">Reference proteome</keyword>
<evidence type="ECO:0000313" key="2">
    <source>
        <dbReference type="EMBL" id="KAL0155408.1"/>
    </source>
</evidence>
<dbReference type="EMBL" id="JAMKFB020000025">
    <property type="protein sequence ID" value="KAL0155408.1"/>
    <property type="molecule type" value="Genomic_DNA"/>
</dbReference>
<organism evidence="2 3">
    <name type="scientific">Cirrhinus mrigala</name>
    <name type="common">Mrigala</name>
    <dbReference type="NCBI Taxonomy" id="683832"/>
    <lineage>
        <taxon>Eukaryota</taxon>
        <taxon>Metazoa</taxon>
        <taxon>Chordata</taxon>
        <taxon>Craniata</taxon>
        <taxon>Vertebrata</taxon>
        <taxon>Euteleostomi</taxon>
        <taxon>Actinopterygii</taxon>
        <taxon>Neopterygii</taxon>
        <taxon>Teleostei</taxon>
        <taxon>Ostariophysi</taxon>
        <taxon>Cypriniformes</taxon>
        <taxon>Cyprinidae</taxon>
        <taxon>Labeoninae</taxon>
        <taxon>Labeonini</taxon>
        <taxon>Cirrhinus</taxon>
    </lineage>
</organism>
<evidence type="ECO:0000256" key="1">
    <source>
        <dbReference type="SAM" id="MobiDB-lite"/>
    </source>
</evidence>
<feature type="region of interest" description="Disordered" evidence="1">
    <location>
        <begin position="24"/>
        <end position="63"/>
    </location>
</feature>
<proteinExistence type="predicted"/>
<feature type="non-terminal residue" evidence="2">
    <location>
        <position position="190"/>
    </location>
</feature>
<feature type="region of interest" description="Disordered" evidence="1">
    <location>
        <begin position="114"/>
        <end position="144"/>
    </location>
</feature>
<dbReference type="Proteomes" id="UP001529510">
    <property type="component" value="Unassembled WGS sequence"/>
</dbReference>
<reference evidence="2 3" key="1">
    <citation type="submission" date="2024-05" db="EMBL/GenBank/DDBJ databases">
        <title>Genome sequencing and assembly of Indian major carp, Cirrhinus mrigala (Hamilton, 1822).</title>
        <authorList>
            <person name="Mohindra V."/>
            <person name="Chowdhury L.M."/>
            <person name="Lal K."/>
            <person name="Jena J.K."/>
        </authorList>
    </citation>
    <scope>NUCLEOTIDE SEQUENCE [LARGE SCALE GENOMIC DNA]</scope>
    <source>
        <strain evidence="2">CM1030</strain>
        <tissue evidence="2">Blood</tissue>
    </source>
</reference>
<name>A0ABD0MZP0_CIRMR</name>
<comment type="caution">
    <text evidence="2">The sequence shown here is derived from an EMBL/GenBank/DDBJ whole genome shotgun (WGS) entry which is preliminary data.</text>
</comment>
<gene>
    <name evidence="2" type="ORF">M9458_049671</name>
</gene>
<accession>A0ABD0MZP0</accession>
<protein>
    <submittedName>
        <fullName evidence="2">Uncharacterized protein</fullName>
    </submittedName>
</protein>
<evidence type="ECO:0000313" key="3">
    <source>
        <dbReference type="Proteomes" id="UP001529510"/>
    </source>
</evidence>
<feature type="non-terminal residue" evidence="2">
    <location>
        <position position="1"/>
    </location>
</feature>
<sequence>NLRRSSVQMTLNTISELVMPHVPNDSSESLIEEPARRTRRNKATAPAETEPVKRSTRNKGGAKAKEVEEVAENIPEVVEMQDSGSNQDQILVSEAVVKIPSSERLSADSLLNAGVSPSRSANKIPIAESGLQTTPQGSSRTSVRRSLLVRRSLVGLRHSMTQEAVRRASRRSFLKKKARLGNSTCSSSVS</sequence>
<dbReference type="AlphaFoldDB" id="A0ABD0MZP0"/>